<protein>
    <submittedName>
        <fullName evidence="1">Uncharacterized protein</fullName>
    </submittedName>
</protein>
<dbReference type="Proteomes" id="UP000316639">
    <property type="component" value="Unassembled WGS sequence"/>
</dbReference>
<dbReference type="EMBL" id="VOBR01000009">
    <property type="protein sequence ID" value="TWP51167.1"/>
    <property type="molecule type" value="Genomic_DNA"/>
</dbReference>
<dbReference type="AlphaFoldDB" id="A0A563ETW1"/>
<sequence>MGPTSPPWTRQCVWLGFAAGVLGSVSGLNPRDAAEVRILRRLRNQVHELTPCLPLVESRAVADELRAWIELRPALLGPR</sequence>
<evidence type="ECO:0000313" key="1">
    <source>
        <dbReference type="EMBL" id="TWP51167.1"/>
    </source>
</evidence>
<keyword evidence="2" id="KW-1185">Reference proteome</keyword>
<accession>A0A563ETW1</accession>
<reference evidence="1 2" key="1">
    <citation type="submission" date="2019-07" db="EMBL/GenBank/DDBJ databases">
        <title>Lentzea xizangensis sp. nov., isolated from Qinghai-Tibetan Plateau Soils.</title>
        <authorList>
            <person name="Huang J."/>
        </authorList>
    </citation>
    <scope>NUCLEOTIDE SEQUENCE [LARGE SCALE GENOMIC DNA]</scope>
    <source>
        <strain evidence="1 2">FXJ1.1311</strain>
    </source>
</reference>
<evidence type="ECO:0000313" key="2">
    <source>
        <dbReference type="Proteomes" id="UP000316639"/>
    </source>
</evidence>
<organism evidence="1 2">
    <name type="scientific">Lentzea tibetensis</name>
    <dbReference type="NCBI Taxonomy" id="2591470"/>
    <lineage>
        <taxon>Bacteria</taxon>
        <taxon>Bacillati</taxon>
        <taxon>Actinomycetota</taxon>
        <taxon>Actinomycetes</taxon>
        <taxon>Pseudonocardiales</taxon>
        <taxon>Pseudonocardiaceae</taxon>
        <taxon>Lentzea</taxon>
    </lineage>
</organism>
<gene>
    <name evidence="1" type="ORF">FKR81_16210</name>
</gene>
<name>A0A563ETW1_9PSEU</name>
<dbReference type="RefSeq" id="WP_146352761.1">
    <property type="nucleotide sequence ID" value="NZ_VOBR01000009.1"/>
</dbReference>
<dbReference type="OrthoDB" id="3360700at2"/>
<comment type="caution">
    <text evidence="1">The sequence shown here is derived from an EMBL/GenBank/DDBJ whole genome shotgun (WGS) entry which is preliminary data.</text>
</comment>
<proteinExistence type="predicted"/>